<comment type="similarity">
    <text evidence="1">Belongs to the short-chain dehydrogenases/reductases (SDR) family.</text>
</comment>
<reference evidence="2 3" key="1">
    <citation type="submission" date="2014-04" db="EMBL/GenBank/DDBJ databases">
        <title>Marinobacterium kochiensis sp. nov., isolated from sediment sample collected from Kochi backwaters in Kerala, India.</title>
        <authorList>
            <person name="Singh A."/>
            <person name="Pinnaka A.K."/>
        </authorList>
    </citation>
    <scope>NUCLEOTIDE SEQUENCE [LARGE SCALE GENOMIC DNA]</scope>
    <source>
        <strain evidence="2 3">AK27</strain>
    </source>
</reference>
<dbReference type="EC" id="1.1.1.30" evidence="2"/>
<dbReference type="PATRIC" id="fig|1232683.4.peg.1691"/>
<keyword evidence="2" id="KW-0560">Oxidoreductase</keyword>
<dbReference type="FunFam" id="3.40.50.720:FF:000084">
    <property type="entry name" value="Short-chain dehydrogenase reductase"/>
    <property type="match status" value="1"/>
</dbReference>
<dbReference type="InterPro" id="IPR011294">
    <property type="entry name" value="3-OHbutyrate_DH"/>
</dbReference>
<dbReference type="Pfam" id="PF13561">
    <property type="entry name" value="adh_short_C2"/>
    <property type="match status" value="1"/>
</dbReference>
<dbReference type="EMBL" id="JMQN01000021">
    <property type="protein sequence ID" value="KEA63982.1"/>
    <property type="molecule type" value="Genomic_DNA"/>
</dbReference>
<evidence type="ECO:0000313" key="2">
    <source>
        <dbReference type="EMBL" id="KEA63982.1"/>
    </source>
</evidence>
<keyword evidence="3" id="KW-1185">Reference proteome</keyword>
<dbReference type="eggNOG" id="COG1028">
    <property type="taxonomic scope" value="Bacteria"/>
</dbReference>
<protein>
    <submittedName>
        <fullName evidence="2">D-beta-hydroxybutyrate dehydrogenase</fullName>
        <ecNumber evidence="2">1.1.1.30</ecNumber>
    </submittedName>
</protein>
<dbReference type="GO" id="GO:0003858">
    <property type="term" value="F:3-hydroxybutyrate dehydrogenase activity"/>
    <property type="evidence" value="ECO:0007669"/>
    <property type="project" value="UniProtKB-EC"/>
</dbReference>
<dbReference type="GO" id="GO:0032787">
    <property type="term" value="P:monocarboxylic acid metabolic process"/>
    <property type="evidence" value="ECO:0007669"/>
    <property type="project" value="UniProtKB-ARBA"/>
</dbReference>
<dbReference type="InterPro" id="IPR002347">
    <property type="entry name" value="SDR_fam"/>
</dbReference>
<name>A0A081FZM7_9GAMM</name>
<proteinExistence type="inferred from homology"/>
<dbReference type="PANTHER" id="PTHR42879:SF2">
    <property type="entry name" value="3-OXOACYL-[ACYL-CARRIER-PROTEIN] REDUCTASE FABG"/>
    <property type="match status" value="1"/>
</dbReference>
<dbReference type="NCBIfam" id="TIGR01963">
    <property type="entry name" value="PHB_DH"/>
    <property type="match status" value="1"/>
</dbReference>
<dbReference type="OrthoDB" id="9786435at2"/>
<evidence type="ECO:0000313" key="3">
    <source>
        <dbReference type="Proteomes" id="UP000028252"/>
    </source>
</evidence>
<gene>
    <name evidence="2" type="ORF">ADIMK_1717</name>
</gene>
<dbReference type="PANTHER" id="PTHR42879">
    <property type="entry name" value="3-OXOACYL-(ACYL-CARRIER-PROTEIN) REDUCTASE"/>
    <property type="match status" value="1"/>
</dbReference>
<dbReference type="InterPro" id="IPR050259">
    <property type="entry name" value="SDR"/>
</dbReference>
<dbReference type="Gene3D" id="3.40.50.720">
    <property type="entry name" value="NAD(P)-binding Rossmann-like Domain"/>
    <property type="match status" value="1"/>
</dbReference>
<dbReference type="SUPFAM" id="SSF51735">
    <property type="entry name" value="NAD(P)-binding Rossmann-fold domains"/>
    <property type="match status" value="1"/>
</dbReference>
<dbReference type="InterPro" id="IPR020904">
    <property type="entry name" value="Sc_DH/Rdtase_CS"/>
</dbReference>
<dbReference type="STRING" id="1232683.ADIMK_1717"/>
<organism evidence="2 3">
    <name type="scientific">Marinobacterium lacunae</name>
    <dbReference type="NCBI Taxonomy" id="1232683"/>
    <lineage>
        <taxon>Bacteria</taxon>
        <taxon>Pseudomonadati</taxon>
        <taxon>Pseudomonadota</taxon>
        <taxon>Gammaproteobacteria</taxon>
        <taxon>Oceanospirillales</taxon>
        <taxon>Oceanospirillaceae</taxon>
        <taxon>Marinobacterium</taxon>
    </lineage>
</organism>
<dbReference type="PROSITE" id="PS00061">
    <property type="entry name" value="ADH_SHORT"/>
    <property type="match status" value="1"/>
</dbReference>
<sequence length="260" mass="27953">MSVRKLALVTGSTSGIGLAIAEVFARNGIEVILHGLESIAEGEELTERFERDYGVRPHYYQCDVSRSSEVEKMMARIASEVGQITVLVNNAGIQFTAPIHEFPPDKWDKIIAINLSAAYHAMRLALPGMQEQGWGRIINISSVHGLVASVNKAAYCAAKHGLVGLTRVTALETAAQGITANCICPGWTDTPLLNDQLMAFAREHNTSFDEAKQGLISSKAPYPDFVAPSEIGELALFLCSDAARAITGTAMPIDGGWTAH</sequence>
<dbReference type="Proteomes" id="UP000028252">
    <property type="component" value="Unassembled WGS sequence"/>
</dbReference>
<dbReference type="RefSeq" id="WP_036186348.1">
    <property type="nucleotide sequence ID" value="NZ_JMQN01000021.1"/>
</dbReference>
<comment type="caution">
    <text evidence="2">The sequence shown here is derived from an EMBL/GenBank/DDBJ whole genome shotgun (WGS) entry which is preliminary data.</text>
</comment>
<accession>A0A081FZM7</accession>
<dbReference type="PRINTS" id="PR00080">
    <property type="entry name" value="SDRFAMILY"/>
</dbReference>
<evidence type="ECO:0000256" key="1">
    <source>
        <dbReference type="ARBA" id="ARBA00006484"/>
    </source>
</evidence>
<dbReference type="AlphaFoldDB" id="A0A081FZM7"/>
<dbReference type="NCBIfam" id="NF009093">
    <property type="entry name" value="PRK12429.1"/>
    <property type="match status" value="1"/>
</dbReference>
<dbReference type="PRINTS" id="PR00081">
    <property type="entry name" value="GDHRDH"/>
</dbReference>
<dbReference type="InterPro" id="IPR036291">
    <property type="entry name" value="NAD(P)-bd_dom_sf"/>
</dbReference>